<dbReference type="AlphaFoldDB" id="A0AAD1UJ43"/>
<keyword evidence="3" id="KW-1185">Reference proteome</keyword>
<comment type="caution">
    <text evidence="2">The sequence shown here is derived from an EMBL/GenBank/DDBJ whole genome shotgun (WGS) entry which is preliminary data.</text>
</comment>
<sequence length="421" mass="49848">MREISNKCTINWPAKKKKETTKIMDGYQQKVYKNVTTLESLQGKEMTELERIGLKMDDLLLDNDYIFPVEDEPVALSDKIVYKGHSIWIKIHFPMIRALKIENGQYRTLKTLYIGHNYRKSCKEKGKGSESDFEYELSSMEAEEPDDEVPNIEYIFEYLFHHFRKKFEEFDLPSSKPTIEYFQKALNPDWNLKRKEKEFYRRRFVSKEKVLDETEGSTYCIEIHKPLLEINNVKNNYSIFSHPEIGPIQKPGDHIATIDSVFNWIFGDEQYWMIKTLEYFKTFSQFERILDETGVLEELEHFFIEREYSSDITSEDEEDIVSVSNSDGEAEAELEVRIEQEQKLELQPDDEENKEQIDAEKTNGQEEKKTHLAEEENEHKEAQPKENGIQQDEAEVKDETTKEKKTKEHTDIQQEDLVNKK</sequence>
<feature type="compositionally biased region" description="Basic and acidic residues" evidence="1">
    <location>
        <begin position="397"/>
        <end position="421"/>
    </location>
</feature>
<organism evidence="2 3">
    <name type="scientific">Euplotes crassus</name>
    <dbReference type="NCBI Taxonomy" id="5936"/>
    <lineage>
        <taxon>Eukaryota</taxon>
        <taxon>Sar</taxon>
        <taxon>Alveolata</taxon>
        <taxon>Ciliophora</taxon>
        <taxon>Intramacronucleata</taxon>
        <taxon>Spirotrichea</taxon>
        <taxon>Hypotrichia</taxon>
        <taxon>Euplotida</taxon>
        <taxon>Euplotidae</taxon>
        <taxon>Moneuplotes</taxon>
    </lineage>
</organism>
<name>A0AAD1UJ43_EUPCR</name>
<feature type="compositionally biased region" description="Basic and acidic residues" evidence="1">
    <location>
        <begin position="354"/>
        <end position="384"/>
    </location>
</feature>
<accession>A0AAD1UJ43</accession>
<reference evidence="2" key="1">
    <citation type="submission" date="2023-07" db="EMBL/GenBank/DDBJ databases">
        <authorList>
            <consortium name="AG Swart"/>
            <person name="Singh M."/>
            <person name="Singh A."/>
            <person name="Seah K."/>
            <person name="Emmerich C."/>
        </authorList>
    </citation>
    <scope>NUCLEOTIDE SEQUENCE</scope>
    <source>
        <strain evidence="2">DP1</strain>
    </source>
</reference>
<evidence type="ECO:0000313" key="2">
    <source>
        <dbReference type="EMBL" id="CAI2366154.1"/>
    </source>
</evidence>
<protein>
    <submittedName>
        <fullName evidence="2">Uncharacterized protein</fullName>
    </submittedName>
</protein>
<dbReference type="Proteomes" id="UP001295684">
    <property type="component" value="Unassembled WGS sequence"/>
</dbReference>
<evidence type="ECO:0000313" key="3">
    <source>
        <dbReference type="Proteomes" id="UP001295684"/>
    </source>
</evidence>
<feature type="compositionally biased region" description="Basic and acidic residues" evidence="1">
    <location>
        <begin position="334"/>
        <end position="346"/>
    </location>
</feature>
<gene>
    <name evidence="2" type="ORF">ECRASSUSDP1_LOCUS7425</name>
</gene>
<dbReference type="EMBL" id="CAMPGE010007230">
    <property type="protein sequence ID" value="CAI2366154.1"/>
    <property type="molecule type" value="Genomic_DNA"/>
</dbReference>
<proteinExistence type="predicted"/>
<feature type="region of interest" description="Disordered" evidence="1">
    <location>
        <begin position="313"/>
        <end position="421"/>
    </location>
</feature>
<evidence type="ECO:0000256" key="1">
    <source>
        <dbReference type="SAM" id="MobiDB-lite"/>
    </source>
</evidence>